<name>A0A4Z1K7D2_9HELO</name>
<dbReference type="STRING" id="87229.A0A4Z1K7D2"/>
<comment type="caution">
    <text evidence="3">The sequence shown here is derived from an EMBL/GenBank/DDBJ whole genome shotgun (WGS) entry which is preliminary data.</text>
</comment>
<dbReference type="AlphaFoldDB" id="A0A4Z1K7D2"/>
<dbReference type="Proteomes" id="UP000297280">
    <property type="component" value="Unassembled WGS sequence"/>
</dbReference>
<protein>
    <submittedName>
        <fullName evidence="3">Uncharacterized protein</fullName>
    </submittedName>
</protein>
<keyword evidence="1" id="KW-0175">Coiled coil</keyword>
<evidence type="ECO:0000256" key="1">
    <source>
        <dbReference type="SAM" id="Coils"/>
    </source>
</evidence>
<feature type="coiled-coil region" evidence="1">
    <location>
        <begin position="76"/>
        <end position="121"/>
    </location>
</feature>
<evidence type="ECO:0000313" key="3">
    <source>
        <dbReference type="EMBL" id="TGO81384.1"/>
    </source>
</evidence>
<dbReference type="EMBL" id="PQXO01001171">
    <property type="protein sequence ID" value="TGO81384.1"/>
    <property type="molecule type" value="Genomic_DNA"/>
</dbReference>
<evidence type="ECO:0000256" key="2">
    <source>
        <dbReference type="SAM" id="MobiDB-lite"/>
    </source>
</evidence>
<keyword evidence="4" id="KW-1185">Reference proteome</keyword>
<feature type="region of interest" description="Disordered" evidence="2">
    <location>
        <begin position="1"/>
        <end position="25"/>
    </location>
</feature>
<organism evidence="3 4">
    <name type="scientific">Botrytis porri</name>
    <dbReference type="NCBI Taxonomy" id="87229"/>
    <lineage>
        <taxon>Eukaryota</taxon>
        <taxon>Fungi</taxon>
        <taxon>Dikarya</taxon>
        <taxon>Ascomycota</taxon>
        <taxon>Pezizomycotina</taxon>
        <taxon>Leotiomycetes</taxon>
        <taxon>Helotiales</taxon>
        <taxon>Sclerotiniaceae</taxon>
        <taxon>Botrytis</taxon>
    </lineage>
</organism>
<feature type="compositionally biased region" description="Polar residues" evidence="2">
    <location>
        <begin position="1"/>
        <end position="13"/>
    </location>
</feature>
<evidence type="ECO:0000313" key="4">
    <source>
        <dbReference type="Proteomes" id="UP000297280"/>
    </source>
</evidence>
<accession>A0A4Z1K7D2</accession>
<proteinExistence type="predicted"/>
<gene>
    <name evidence="3" type="ORF">BPOR_1178g00010</name>
</gene>
<reference evidence="3 4" key="1">
    <citation type="submission" date="2017-12" db="EMBL/GenBank/DDBJ databases">
        <title>Comparative genomics of Botrytis spp.</title>
        <authorList>
            <person name="Valero-Jimenez C.A."/>
            <person name="Tapia P."/>
            <person name="Veloso J."/>
            <person name="Silva-Moreno E."/>
            <person name="Staats M."/>
            <person name="Valdes J.H."/>
            <person name="Van Kan J.A.L."/>
        </authorList>
    </citation>
    <scope>NUCLEOTIDE SEQUENCE [LARGE SCALE GENOMIC DNA]</scope>
    <source>
        <strain evidence="3 4">MUCL3349</strain>
    </source>
</reference>
<sequence>MKSSSHTFDSNLETRFPSADGGGTRSESFWKAQCLFRGLKRTGIIYEMIDRLQKDGHKPMVPKLVALEMQMRDYYQTRYIAMREELEDEKRKAEVREEKKWNNELDDLEKARQNLEKFLRERFPIVLDSKREYTVFMTTDTSSVAEIRKAALSLGLIYESLEVSKFDEPPSQRDLCSLIHIAIGRTRSAVNNRLQMIHQIRGKAIKKAREAINNAREIISEAHHDVIRASDDKTWDVTGDWHISCLEMERRWSTPLTLKIYIKKSDDKCEMFGEFDFGGVSGLLRFEQQYPTTEMKSARLAHPNVKRGKITFKKAEKEKKDGNYNDMGFTRPSAKRLLCKSTPEIFLFPATEKPSLQNPTWNYRWRGEYKADSEPVPGQYLCSIMFGEPLGTTLIGTFGGDLYKTWKEDMVFTGVKVGVGGDSSIDIEKEWCDGQDIIYDSDIQD</sequence>